<proteinExistence type="predicted"/>
<evidence type="ECO:0000256" key="1">
    <source>
        <dbReference type="SAM" id="Phobius"/>
    </source>
</evidence>
<feature type="transmembrane region" description="Helical" evidence="1">
    <location>
        <begin position="31"/>
        <end position="48"/>
    </location>
</feature>
<organism evidence="2 3">
    <name type="scientific">Lihuaxuella thermophila</name>
    <dbReference type="NCBI Taxonomy" id="1173111"/>
    <lineage>
        <taxon>Bacteria</taxon>
        <taxon>Bacillati</taxon>
        <taxon>Bacillota</taxon>
        <taxon>Bacilli</taxon>
        <taxon>Bacillales</taxon>
        <taxon>Thermoactinomycetaceae</taxon>
        <taxon>Lihuaxuella</taxon>
    </lineage>
</organism>
<reference evidence="2 3" key="1">
    <citation type="submission" date="2016-10" db="EMBL/GenBank/DDBJ databases">
        <authorList>
            <person name="de Groot N.N."/>
        </authorList>
    </citation>
    <scope>NUCLEOTIDE SEQUENCE [LARGE SCALE GENOMIC DNA]</scope>
    <source>
        <strain evidence="2 3">DSM 46701</strain>
    </source>
</reference>
<evidence type="ECO:0000313" key="2">
    <source>
        <dbReference type="EMBL" id="SEN23580.1"/>
    </source>
</evidence>
<dbReference type="STRING" id="1173111.SAMN05444955_107199"/>
<sequence length="76" mass="8403">MAVAVILLLAALVAGLEIRPLIRKRMKKECWSFAVLSAIATTLAIFMVSEVNMPNPLNGISVLYQPLHDWLSALLR</sequence>
<keyword evidence="1" id="KW-0472">Membrane</keyword>
<dbReference type="AlphaFoldDB" id="A0A1H8EW05"/>
<dbReference type="RefSeq" id="WP_089968120.1">
    <property type="nucleotide sequence ID" value="NZ_FOCQ01000007.1"/>
</dbReference>
<evidence type="ECO:0000313" key="3">
    <source>
        <dbReference type="Proteomes" id="UP000199695"/>
    </source>
</evidence>
<dbReference type="OrthoDB" id="2440830at2"/>
<name>A0A1H8EW05_9BACL</name>
<keyword evidence="1" id="KW-0812">Transmembrane</keyword>
<keyword evidence="3" id="KW-1185">Reference proteome</keyword>
<keyword evidence="1" id="KW-1133">Transmembrane helix</keyword>
<protein>
    <submittedName>
        <fullName evidence="2">Uncharacterized protein</fullName>
    </submittedName>
</protein>
<accession>A0A1H8EW05</accession>
<dbReference type="EMBL" id="FOCQ01000007">
    <property type="protein sequence ID" value="SEN23580.1"/>
    <property type="molecule type" value="Genomic_DNA"/>
</dbReference>
<gene>
    <name evidence="2" type="ORF">SAMN05444955_107199</name>
</gene>
<dbReference type="Proteomes" id="UP000199695">
    <property type="component" value="Unassembled WGS sequence"/>
</dbReference>